<reference evidence="2 3" key="1">
    <citation type="journal article" date="2016" name="Nat. Commun.">
        <title>Thousands of microbial genomes shed light on interconnected biogeochemical processes in an aquifer system.</title>
        <authorList>
            <person name="Anantharaman K."/>
            <person name="Brown C.T."/>
            <person name="Hug L.A."/>
            <person name="Sharon I."/>
            <person name="Castelle C.J."/>
            <person name="Probst A.J."/>
            <person name="Thomas B.C."/>
            <person name="Singh A."/>
            <person name="Wilkins M.J."/>
            <person name="Karaoz U."/>
            <person name="Brodie E.L."/>
            <person name="Williams K.H."/>
            <person name="Hubbard S.S."/>
            <person name="Banfield J.F."/>
        </authorList>
    </citation>
    <scope>NUCLEOTIDE SEQUENCE [LARGE SCALE GENOMIC DNA]</scope>
</reference>
<name>A0A1F5EGZ6_9BACT</name>
<dbReference type="AlphaFoldDB" id="A0A1F5EGZ6"/>
<comment type="caution">
    <text evidence="2">The sequence shown here is derived from an EMBL/GenBank/DDBJ whole genome shotgun (WGS) entry which is preliminary data.</text>
</comment>
<evidence type="ECO:0000313" key="2">
    <source>
        <dbReference type="EMBL" id="OGD66699.1"/>
    </source>
</evidence>
<dbReference type="InterPro" id="IPR023833">
    <property type="entry name" value="Signal_pept_SipW-depend-type"/>
</dbReference>
<feature type="signal peptide" evidence="1">
    <location>
        <begin position="1"/>
        <end position="24"/>
    </location>
</feature>
<feature type="chain" id="PRO_5009518328" description="SipW-cognate class signal peptide" evidence="1">
    <location>
        <begin position="25"/>
        <end position="384"/>
    </location>
</feature>
<evidence type="ECO:0000313" key="3">
    <source>
        <dbReference type="Proteomes" id="UP000179003"/>
    </source>
</evidence>
<organism evidence="2 3">
    <name type="scientific">Candidatus Campbellbacteria bacterium RIFOXYC2_FULL_35_25</name>
    <dbReference type="NCBI Taxonomy" id="1797582"/>
    <lineage>
        <taxon>Bacteria</taxon>
        <taxon>Candidatus Campbelliibacteriota</taxon>
    </lineage>
</organism>
<evidence type="ECO:0008006" key="4">
    <source>
        <dbReference type="Google" id="ProtNLM"/>
    </source>
</evidence>
<proteinExistence type="predicted"/>
<protein>
    <recommendedName>
        <fullName evidence="4">SipW-cognate class signal peptide</fullName>
    </recommendedName>
</protein>
<keyword evidence="1" id="KW-0732">Signal</keyword>
<accession>A0A1F5EGZ6</accession>
<evidence type="ECO:0000256" key="1">
    <source>
        <dbReference type="SAM" id="SignalP"/>
    </source>
</evidence>
<dbReference type="NCBIfam" id="TIGR04088">
    <property type="entry name" value="cognate_SipW"/>
    <property type="match status" value="1"/>
</dbReference>
<dbReference type="EMBL" id="MFAE01000015">
    <property type="protein sequence ID" value="OGD66699.1"/>
    <property type="molecule type" value="Genomic_DNA"/>
</dbReference>
<dbReference type="STRING" id="1797582.A2442_00230"/>
<dbReference type="Proteomes" id="UP000179003">
    <property type="component" value="Unassembled WGS sequence"/>
</dbReference>
<sequence>MKKILISASMIVAMAVLVIGATGAFFSDTETSTGNTFSAGAIDLKIDSTATYNGQVVTAATWQEKDLLPTADKFFNFADIKPGDSGENTISLHVINNDAWVCAQVSNLTDFENGQTEPEDSVDLTAGVNEGELSSTMLWKVWRDDGTGEGGIEGDNIQNGDEPTLTEGNPVNGVLSIYDSTTGTGALSGDTTAYIGVEWSLPSASGNETQTDSMTGDISFYVEQSRNNDQFVCGSIENQEPVRTVLGLENKDIDDTWDPYLGDGTYGTLSFISSHPTFDYTLDAYGLVADTSYSIIYYADPWPGNNPGALIGTFTTDSSGNGNTSGDVELGTDLPNTADANYPGGAKIWVIKTSEYTPNSVNTWPVGVESLFENNLIIYDDTDL</sequence>
<gene>
    <name evidence="2" type="ORF">A2442_00230</name>
</gene>